<accession>A0A2T2YF24</accession>
<organism evidence="1 2">
    <name type="scientific">Adhaeribacter arboris</name>
    <dbReference type="NCBI Taxonomy" id="2072846"/>
    <lineage>
        <taxon>Bacteria</taxon>
        <taxon>Pseudomonadati</taxon>
        <taxon>Bacteroidota</taxon>
        <taxon>Cytophagia</taxon>
        <taxon>Cytophagales</taxon>
        <taxon>Hymenobacteraceae</taxon>
        <taxon>Adhaeribacter</taxon>
    </lineage>
</organism>
<proteinExistence type="predicted"/>
<keyword evidence="2" id="KW-1185">Reference proteome</keyword>
<evidence type="ECO:0000313" key="2">
    <source>
        <dbReference type="Proteomes" id="UP000240357"/>
    </source>
</evidence>
<name>A0A2T2YF24_9BACT</name>
<dbReference type="EMBL" id="PYFT01000001">
    <property type="protein sequence ID" value="PSR54110.1"/>
    <property type="molecule type" value="Genomic_DNA"/>
</dbReference>
<sequence length="270" mass="30655">MFIILHIAYKLVYLIQLNRAAQLDKLCKRKMTIQTTSEKVILVNRDNEKIVEISRQFLNEVNNLILGKQFNGKVYGSESKGLSIYLNGEKVSITLEQKQVIYILTETLYLYDIEFNGQMLSKSDIDAKIDSGSPYIMASSFVILSYAMDNAKKEIEIEIINENNMDALTIPTQAEAEQVFGEVCAGLLDHFKSPHFDYTGYGVVEDKRLGIHWAHTLKKLTPLFAVLPKEIVNKIGYVNMFMVNSGLDYLPISQKFHFGLFDATANFASK</sequence>
<gene>
    <name evidence="1" type="ORF">AHMF7605_11570</name>
</gene>
<dbReference type="Proteomes" id="UP000240357">
    <property type="component" value="Unassembled WGS sequence"/>
</dbReference>
<comment type="caution">
    <text evidence="1">The sequence shown here is derived from an EMBL/GenBank/DDBJ whole genome shotgun (WGS) entry which is preliminary data.</text>
</comment>
<reference evidence="1 2" key="1">
    <citation type="submission" date="2018-03" db="EMBL/GenBank/DDBJ databases">
        <title>Adhaeribacter sp. HMF7605 Genome sequencing and assembly.</title>
        <authorList>
            <person name="Kang H."/>
            <person name="Kang J."/>
            <person name="Cha I."/>
            <person name="Kim H."/>
            <person name="Joh K."/>
        </authorList>
    </citation>
    <scope>NUCLEOTIDE SEQUENCE [LARGE SCALE GENOMIC DNA]</scope>
    <source>
        <strain evidence="1 2">HMF7605</strain>
    </source>
</reference>
<protein>
    <submittedName>
        <fullName evidence="1">Uncharacterized protein</fullName>
    </submittedName>
</protein>
<evidence type="ECO:0000313" key="1">
    <source>
        <dbReference type="EMBL" id="PSR54110.1"/>
    </source>
</evidence>
<dbReference type="AlphaFoldDB" id="A0A2T2YF24"/>